<accession>A0ABQ3XZW6</accession>
<gene>
    <name evidence="1" type="ORF">Ade02nite_19290</name>
</gene>
<comment type="caution">
    <text evidence="1">The sequence shown here is derived from an EMBL/GenBank/DDBJ whole genome shotgun (WGS) entry which is preliminary data.</text>
</comment>
<name>A0ABQ3XZW6_9ACTN</name>
<protein>
    <submittedName>
        <fullName evidence="1">Uncharacterized protein</fullName>
    </submittedName>
</protein>
<dbReference type="Proteomes" id="UP000609879">
    <property type="component" value="Unassembled WGS sequence"/>
</dbReference>
<evidence type="ECO:0000313" key="2">
    <source>
        <dbReference type="Proteomes" id="UP000609879"/>
    </source>
</evidence>
<evidence type="ECO:0000313" key="1">
    <source>
        <dbReference type="EMBL" id="GID73288.1"/>
    </source>
</evidence>
<keyword evidence="2" id="KW-1185">Reference proteome</keyword>
<dbReference type="EMBL" id="BOMI01000033">
    <property type="protein sequence ID" value="GID73288.1"/>
    <property type="molecule type" value="Genomic_DNA"/>
</dbReference>
<proteinExistence type="predicted"/>
<reference evidence="1 2" key="1">
    <citation type="submission" date="2021-01" db="EMBL/GenBank/DDBJ databases">
        <title>Whole genome shotgun sequence of Actinoplanes deccanensis NBRC 13994.</title>
        <authorList>
            <person name="Komaki H."/>
            <person name="Tamura T."/>
        </authorList>
    </citation>
    <scope>NUCLEOTIDE SEQUENCE [LARGE SCALE GENOMIC DNA]</scope>
    <source>
        <strain evidence="1 2">NBRC 13994</strain>
    </source>
</reference>
<dbReference type="RefSeq" id="WP_203761216.1">
    <property type="nucleotide sequence ID" value="NZ_BAAABO010000029.1"/>
</dbReference>
<sequence length="45" mass="5323">MTDQPVVDLNETCEHHWKSYAGDDQIAAHRQCSWCCDVEWDELTR</sequence>
<organism evidence="1 2">
    <name type="scientific">Paractinoplanes deccanensis</name>
    <dbReference type="NCBI Taxonomy" id="113561"/>
    <lineage>
        <taxon>Bacteria</taxon>
        <taxon>Bacillati</taxon>
        <taxon>Actinomycetota</taxon>
        <taxon>Actinomycetes</taxon>
        <taxon>Micromonosporales</taxon>
        <taxon>Micromonosporaceae</taxon>
        <taxon>Paractinoplanes</taxon>
    </lineage>
</organism>